<evidence type="ECO:0000313" key="1">
    <source>
        <dbReference type="EMBL" id="GBM46804.1"/>
    </source>
</evidence>
<reference evidence="1 2" key="1">
    <citation type="journal article" date="2019" name="Sci. Rep.">
        <title>Orb-weaving spider Araneus ventricosus genome elucidates the spidroin gene catalogue.</title>
        <authorList>
            <person name="Kono N."/>
            <person name="Nakamura H."/>
            <person name="Ohtoshi R."/>
            <person name="Moran D.A.P."/>
            <person name="Shinohara A."/>
            <person name="Yoshida Y."/>
            <person name="Fujiwara M."/>
            <person name="Mori M."/>
            <person name="Tomita M."/>
            <person name="Arakawa K."/>
        </authorList>
    </citation>
    <scope>NUCLEOTIDE SEQUENCE [LARGE SCALE GENOMIC DNA]</scope>
</reference>
<proteinExistence type="predicted"/>
<name>A0A4Y2G4J3_ARAVE</name>
<organism evidence="1 2">
    <name type="scientific">Araneus ventricosus</name>
    <name type="common">Orbweaver spider</name>
    <name type="synonym">Epeira ventricosa</name>
    <dbReference type="NCBI Taxonomy" id="182803"/>
    <lineage>
        <taxon>Eukaryota</taxon>
        <taxon>Metazoa</taxon>
        <taxon>Ecdysozoa</taxon>
        <taxon>Arthropoda</taxon>
        <taxon>Chelicerata</taxon>
        <taxon>Arachnida</taxon>
        <taxon>Araneae</taxon>
        <taxon>Araneomorphae</taxon>
        <taxon>Entelegynae</taxon>
        <taxon>Araneoidea</taxon>
        <taxon>Araneidae</taxon>
        <taxon>Araneus</taxon>
    </lineage>
</organism>
<keyword evidence="2" id="KW-1185">Reference proteome</keyword>
<sequence>MNVAACRGPCSDRRTCSVVIDWYRLFWRFICCVRASKLLDESGIESAVSVISGLMSVCGSRCGSAVTVIASDLTVSVDSLYKRNCSVTCASRFLYL</sequence>
<dbReference type="AlphaFoldDB" id="A0A4Y2G4J3"/>
<gene>
    <name evidence="1" type="ORF">AVEN_40012_1</name>
</gene>
<accession>A0A4Y2G4J3</accession>
<dbReference type="EMBL" id="BGPR01001153">
    <property type="protein sequence ID" value="GBM46804.1"/>
    <property type="molecule type" value="Genomic_DNA"/>
</dbReference>
<protein>
    <submittedName>
        <fullName evidence="1">Uncharacterized protein</fullName>
    </submittedName>
</protein>
<dbReference type="Proteomes" id="UP000499080">
    <property type="component" value="Unassembled WGS sequence"/>
</dbReference>
<comment type="caution">
    <text evidence="1">The sequence shown here is derived from an EMBL/GenBank/DDBJ whole genome shotgun (WGS) entry which is preliminary data.</text>
</comment>
<evidence type="ECO:0000313" key="2">
    <source>
        <dbReference type="Proteomes" id="UP000499080"/>
    </source>
</evidence>